<evidence type="ECO:0000313" key="2">
    <source>
        <dbReference type="EMBL" id="CAK9075335.1"/>
    </source>
</evidence>
<dbReference type="Proteomes" id="UP001642464">
    <property type="component" value="Unassembled WGS sequence"/>
</dbReference>
<organism evidence="2 3">
    <name type="scientific">Durusdinium trenchii</name>
    <dbReference type="NCBI Taxonomy" id="1381693"/>
    <lineage>
        <taxon>Eukaryota</taxon>
        <taxon>Sar</taxon>
        <taxon>Alveolata</taxon>
        <taxon>Dinophyceae</taxon>
        <taxon>Suessiales</taxon>
        <taxon>Symbiodiniaceae</taxon>
        <taxon>Durusdinium</taxon>
    </lineage>
</organism>
<feature type="compositionally biased region" description="Low complexity" evidence="1">
    <location>
        <begin position="1"/>
        <end position="11"/>
    </location>
</feature>
<gene>
    <name evidence="2" type="ORF">SCF082_LOCUS36524</name>
</gene>
<protein>
    <submittedName>
        <fullName evidence="2">Uncharacterized protein</fullName>
    </submittedName>
</protein>
<dbReference type="EMBL" id="CAXAMM010036113">
    <property type="protein sequence ID" value="CAK9075335.1"/>
    <property type="molecule type" value="Genomic_DNA"/>
</dbReference>
<sequence length="279" mass="30968">MKGLMGAAKGALLGGSNGPPPVGEAWWPPPDKPPLLPPPISPYFQGQPASRASAIATESGWFGAQADVANVKAQREYANAMFYADEAVTKAGEAAGYREAAVDWDKVNSMTQSLNELLRKSEALDGGDPPEVLMARHLHNQAKALVDEGETPLERFDYLEEKNQEAEQVFDGITLEELHKARDALHDQQDMAEEALKRADLHHDQMEKILHEWNSRSTVTKLPREMTKPNGDPWWPDPVPPPRLPDREIMLVPAGGGIKNFSPPGRYFLPRRRIWMLVA</sequence>
<feature type="region of interest" description="Disordered" evidence="1">
    <location>
        <begin position="1"/>
        <end position="43"/>
    </location>
</feature>
<comment type="caution">
    <text evidence="2">The sequence shown here is derived from an EMBL/GenBank/DDBJ whole genome shotgun (WGS) entry which is preliminary data.</text>
</comment>
<name>A0ABP0PKS3_9DINO</name>
<accession>A0ABP0PKS3</accession>
<evidence type="ECO:0000313" key="3">
    <source>
        <dbReference type="Proteomes" id="UP001642464"/>
    </source>
</evidence>
<proteinExistence type="predicted"/>
<keyword evidence="3" id="KW-1185">Reference proteome</keyword>
<reference evidence="2 3" key="1">
    <citation type="submission" date="2024-02" db="EMBL/GenBank/DDBJ databases">
        <authorList>
            <person name="Chen Y."/>
            <person name="Shah S."/>
            <person name="Dougan E. K."/>
            <person name="Thang M."/>
            <person name="Chan C."/>
        </authorList>
    </citation>
    <scope>NUCLEOTIDE SEQUENCE [LARGE SCALE GENOMIC DNA]</scope>
</reference>
<feature type="compositionally biased region" description="Pro residues" evidence="1">
    <location>
        <begin position="18"/>
        <end position="41"/>
    </location>
</feature>
<evidence type="ECO:0000256" key="1">
    <source>
        <dbReference type="SAM" id="MobiDB-lite"/>
    </source>
</evidence>